<gene>
    <name evidence="2" type="ORF">MNBD_GAMMA15-1894</name>
</gene>
<dbReference type="SUPFAM" id="SSF53335">
    <property type="entry name" value="S-adenosyl-L-methionine-dependent methyltransferases"/>
    <property type="match status" value="1"/>
</dbReference>
<organism evidence="2">
    <name type="scientific">hydrothermal vent metagenome</name>
    <dbReference type="NCBI Taxonomy" id="652676"/>
    <lineage>
        <taxon>unclassified sequences</taxon>
        <taxon>metagenomes</taxon>
        <taxon>ecological metagenomes</taxon>
    </lineage>
</organism>
<sequence>MADTYRDIFQERGASYDRAMRRYPKARDEEFRALIDSADIQPLDAVCDFPSGGNYLPRYLPESVDVYAVEQCPQFISKPHGTTGSQVIISNPEKIGIKSNSMDCFVSLAGIHHIENKMPLFKEMQRILKPGGRFCIGDVYSGSPVEEFLDTIVDQYNSQRHHGAYLNDSTCGDLRLASLQIDAFEIKKYGWNFENRQQLIEFCSLLFRLDKIEAALFYDATASILGIDQKAQGCRMHWELLFISGTATEPGQASP</sequence>
<dbReference type="Pfam" id="PF08241">
    <property type="entry name" value="Methyltransf_11"/>
    <property type="match status" value="1"/>
</dbReference>
<evidence type="ECO:0000313" key="2">
    <source>
        <dbReference type="EMBL" id="VAW72745.1"/>
    </source>
</evidence>
<dbReference type="EMBL" id="UOFN01000004">
    <property type="protein sequence ID" value="VAW72745.1"/>
    <property type="molecule type" value="Genomic_DNA"/>
</dbReference>
<dbReference type="Gene3D" id="3.40.50.150">
    <property type="entry name" value="Vaccinia Virus protein VP39"/>
    <property type="match status" value="1"/>
</dbReference>
<dbReference type="AlphaFoldDB" id="A0A3B0XWK6"/>
<protein>
    <recommendedName>
        <fullName evidence="1">Methyltransferase type 11 domain-containing protein</fullName>
    </recommendedName>
</protein>
<reference evidence="2" key="1">
    <citation type="submission" date="2018-06" db="EMBL/GenBank/DDBJ databases">
        <authorList>
            <person name="Zhirakovskaya E."/>
        </authorList>
    </citation>
    <scope>NUCLEOTIDE SEQUENCE</scope>
</reference>
<evidence type="ECO:0000259" key="1">
    <source>
        <dbReference type="Pfam" id="PF08241"/>
    </source>
</evidence>
<feature type="domain" description="Methyltransferase type 11" evidence="1">
    <location>
        <begin position="52"/>
        <end position="136"/>
    </location>
</feature>
<dbReference type="InterPro" id="IPR029063">
    <property type="entry name" value="SAM-dependent_MTases_sf"/>
</dbReference>
<accession>A0A3B0XWK6</accession>
<dbReference type="InterPro" id="IPR013216">
    <property type="entry name" value="Methyltransf_11"/>
</dbReference>
<name>A0A3B0XWK6_9ZZZZ</name>
<proteinExistence type="predicted"/>
<dbReference type="GO" id="GO:0008757">
    <property type="term" value="F:S-adenosylmethionine-dependent methyltransferase activity"/>
    <property type="evidence" value="ECO:0007669"/>
    <property type="project" value="InterPro"/>
</dbReference>